<name>A0AAE3CJW0_9PROT</name>
<feature type="transmembrane region" description="Helical" evidence="1">
    <location>
        <begin position="12"/>
        <end position="31"/>
    </location>
</feature>
<accession>A0AAE3CJW0</accession>
<dbReference type="Pfam" id="PF13318">
    <property type="entry name" value="AtzG-like"/>
    <property type="match status" value="1"/>
</dbReference>
<evidence type="ECO:0000313" key="3">
    <source>
        <dbReference type="Proteomes" id="UP001197378"/>
    </source>
</evidence>
<keyword evidence="1" id="KW-0472">Membrane</keyword>
<keyword evidence="1" id="KW-1133">Transmembrane helix</keyword>
<proteinExistence type="predicted"/>
<dbReference type="EMBL" id="JAAXYO010000107">
    <property type="protein sequence ID" value="MBU2788119.1"/>
    <property type="molecule type" value="Genomic_DNA"/>
</dbReference>
<dbReference type="RefSeq" id="WP_215870746.1">
    <property type="nucleotide sequence ID" value="NZ_JAAXYO010000107.1"/>
</dbReference>
<comment type="caution">
    <text evidence="2">The sequence shown here is derived from an EMBL/GenBank/DDBJ whole genome shotgun (WGS) entry which is preliminary data.</text>
</comment>
<evidence type="ECO:0000256" key="1">
    <source>
        <dbReference type="SAM" id="Phobius"/>
    </source>
</evidence>
<gene>
    <name evidence="2" type="ORF">HFQ13_07865</name>
</gene>
<keyword evidence="3" id="KW-1185">Reference proteome</keyword>
<dbReference type="InterPro" id="IPR025148">
    <property type="entry name" value="AtzG-like"/>
</dbReference>
<sequence length="66" mass="7148">MPLTQNSSEELAQYLTAVSAIVGLSIAPEYASGVKRYLQISLRMAATLEGVPLHTEDDFAPVFHAQ</sequence>
<dbReference type="Proteomes" id="UP001197378">
    <property type="component" value="Unassembled WGS sequence"/>
</dbReference>
<organism evidence="2 3">
    <name type="scientific">Igneacidithiobacillus copahuensis</name>
    <dbReference type="NCBI Taxonomy" id="2724909"/>
    <lineage>
        <taxon>Bacteria</taxon>
        <taxon>Pseudomonadati</taxon>
        <taxon>Pseudomonadota</taxon>
        <taxon>Acidithiobacillia</taxon>
        <taxon>Acidithiobacillales</taxon>
        <taxon>Acidithiobacillaceae</taxon>
        <taxon>Igneacidithiobacillus</taxon>
    </lineage>
</organism>
<protein>
    <submittedName>
        <fullName evidence="2">DUF4089 domain-containing protein</fullName>
    </submittedName>
</protein>
<reference evidence="2" key="1">
    <citation type="journal article" date="2021" name="ISME J.">
        <title>Genomic evolution of the class Acidithiobacillia: deep-branching Proteobacteria living in extreme acidic conditions.</title>
        <authorList>
            <person name="Moya-Beltran A."/>
            <person name="Beard S."/>
            <person name="Rojas-Villalobos C."/>
            <person name="Issotta F."/>
            <person name="Gallardo Y."/>
            <person name="Ulloa R."/>
            <person name="Giaveno A."/>
            <person name="Degli Esposti M."/>
            <person name="Johnson D.B."/>
            <person name="Quatrini R."/>
        </authorList>
    </citation>
    <scope>NUCLEOTIDE SEQUENCE</scope>
    <source>
        <strain evidence="2">VAN18-1</strain>
    </source>
</reference>
<keyword evidence="1" id="KW-0812">Transmembrane</keyword>
<evidence type="ECO:0000313" key="2">
    <source>
        <dbReference type="EMBL" id="MBU2788119.1"/>
    </source>
</evidence>
<dbReference type="AlphaFoldDB" id="A0AAE3CJW0"/>